<evidence type="ECO:0000259" key="4">
    <source>
        <dbReference type="Pfam" id="PF22725"/>
    </source>
</evidence>
<comment type="caution">
    <text evidence="5">The sequence shown here is derived from an EMBL/GenBank/DDBJ whole genome shotgun (WGS) entry which is preliminary data.</text>
</comment>
<proteinExistence type="inferred from homology"/>
<keyword evidence="2" id="KW-0560">Oxidoreductase</keyword>
<feature type="domain" description="Gfo/Idh/MocA-like oxidoreductase N-terminal" evidence="3">
    <location>
        <begin position="9"/>
        <end position="115"/>
    </location>
</feature>
<dbReference type="InterPro" id="IPR036291">
    <property type="entry name" value="NAD(P)-bd_dom_sf"/>
</dbReference>
<comment type="similarity">
    <text evidence="1">Belongs to the Gfo/Idh/MocA family.</text>
</comment>
<dbReference type="SUPFAM" id="SSF51735">
    <property type="entry name" value="NAD(P)-binding Rossmann-fold domains"/>
    <property type="match status" value="1"/>
</dbReference>
<dbReference type="EMBL" id="JADZLT010000040">
    <property type="protein sequence ID" value="MBH0236651.1"/>
    <property type="molecule type" value="Genomic_DNA"/>
</dbReference>
<dbReference type="Pfam" id="PF01408">
    <property type="entry name" value="GFO_IDH_MocA"/>
    <property type="match status" value="1"/>
</dbReference>
<reference evidence="5" key="1">
    <citation type="submission" date="2020-12" db="EMBL/GenBank/DDBJ databases">
        <title>Methylobrevis albus sp. nov., isolated from fresh water lack sediment.</title>
        <authorList>
            <person name="Zou Q."/>
        </authorList>
    </citation>
    <scope>NUCLEOTIDE SEQUENCE</scope>
    <source>
        <strain evidence="5">L22</strain>
    </source>
</reference>
<organism evidence="5 6">
    <name type="scientific">Methylobrevis albus</name>
    <dbReference type="NCBI Taxonomy" id="2793297"/>
    <lineage>
        <taxon>Bacteria</taxon>
        <taxon>Pseudomonadati</taxon>
        <taxon>Pseudomonadota</taxon>
        <taxon>Alphaproteobacteria</taxon>
        <taxon>Hyphomicrobiales</taxon>
        <taxon>Pleomorphomonadaceae</taxon>
        <taxon>Methylobrevis</taxon>
    </lineage>
</organism>
<dbReference type="PANTHER" id="PTHR22604:SF105">
    <property type="entry name" value="TRANS-1,2-DIHYDROBENZENE-1,2-DIOL DEHYDROGENASE"/>
    <property type="match status" value="1"/>
</dbReference>
<dbReference type="Proteomes" id="UP000631694">
    <property type="component" value="Unassembled WGS sequence"/>
</dbReference>
<feature type="domain" description="GFO/IDH/MocA-like oxidoreductase" evidence="4">
    <location>
        <begin position="136"/>
        <end position="251"/>
    </location>
</feature>
<evidence type="ECO:0000256" key="1">
    <source>
        <dbReference type="ARBA" id="ARBA00010928"/>
    </source>
</evidence>
<dbReference type="GO" id="GO:0016491">
    <property type="term" value="F:oxidoreductase activity"/>
    <property type="evidence" value="ECO:0007669"/>
    <property type="project" value="UniProtKB-KW"/>
</dbReference>
<name>A0A931MYF1_9HYPH</name>
<evidence type="ECO:0000313" key="6">
    <source>
        <dbReference type="Proteomes" id="UP000631694"/>
    </source>
</evidence>
<dbReference type="GO" id="GO:0000166">
    <property type="term" value="F:nucleotide binding"/>
    <property type="evidence" value="ECO:0007669"/>
    <property type="project" value="InterPro"/>
</dbReference>
<dbReference type="AlphaFoldDB" id="A0A931MYF1"/>
<evidence type="ECO:0000256" key="2">
    <source>
        <dbReference type="ARBA" id="ARBA00023002"/>
    </source>
</evidence>
<accession>A0A931MYF1</accession>
<dbReference type="InterPro" id="IPR055170">
    <property type="entry name" value="GFO_IDH_MocA-like_dom"/>
</dbReference>
<gene>
    <name evidence="5" type="ORF">I5731_02350</name>
</gene>
<evidence type="ECO:0000313" key="5">
    <source>
        <dbReference type="EMBL" id="MBH0236651.1"/>
    </source>
</evidence>
<dbReference type="SUPFAM" id="SSF55347">
    <property type="entry name" value="Glyceraldehyde-3-phosphate dehydrogenase-like, C-terminal domain"/>
    <property type="match status" value="1"/>
</dbReference>
<dbReference type="PANTHER" id="PTHR22604">
    <property type="entry name" value="OXIDOREDUCTASES"/>
    <property type="match status" value="1"/>
</dbReference>
<dbReference type="InterPro" id="IPR050984">
    <property type="entry name" value="Gfo/Idh/MocA_domain"/>
</dbReference>
<keyword evidence="6" id="KW-1185">Reference proteome</keyword>
<dbReference type="Pfam" id="PF22725">
    <property type="entry name" value="GFO_IDH_MocA_C3"/>
    <property type="match status" value="1"/>
</dbReference>
<dbReference type="RefSeq" id="WP_197309755.1">
    <property type="nucleotide sequence ID" value="NZ_JADZLT010000040.1"/>
</dbReference>
<dbReference type="InterPro" id="IPR000683">
    <property type="entry name" value="Gfo/Idh/MocA-like_OxRdtase_N"/>
</dbReference>
<dbReference type="Gene3D" id="3.30.360.10">
    <property type="entry name" value="Dihydrodipicolinate Reductase, domain 2"/>
    <property type="match status" value="1"/>
</dbReference>
<sequence>MAETVSDPVRFGVISTAKIGREKVIPGFRTTPWVSVHGISSRDAALARSVADELGIPNAYGSTEALLADPAIEAVYIPVPNDAHVDVALAAAAAGKHVLLEKPAGLTAADARRLEAIPEGILFMEGYMVRQHPQWALVRDWVQGGRLGRPIGYQSWFSYMNTDPANIRNRLETGGGAALDIGVYPLVTSRFVLGRDPRRLVAVIDRDPAFGTDRTSSVLVDYGDGIHATFTVSTQCVVHQRATICGTEGRAEVVIPFNAPLGGETLVRFDAGAALGDASAETTVVPACDMYGLEGELFAKAVRGVAPLPYGVADAVLQMRLLDAIFRSAETGAWVEI</sequence>
<protein>
    <submittedName>
        <fullName evidence="5">Gfo/Idh/MocA family oxidoreductase</fullName>
    </submittedName>
</protein>
<dbReference type="Gene3D" id="3.40.50.720">
    <property type="entry name" value="NAD(P)-binding Rossmann-like Domain"/>
    <property type="match status" value="1"/>
</dbReference>
<evidence type="ECO:0000259" key="3">
    <source>
        <dbReference type="Pfam" id="PF01408"/>
    </source>
</evidence>